<accession>A0ABV8I4I2</accession>
<feature type="transmembrane region" description="Helical" evidence="2">
    <location>
        <begin position="197"/>
        <end position="216"/>
    </location>
</feature>
<keyword evidence="2" id="KW-0812">Transmembrane</keyword>
<dbReference type="InterPro" id="IPR010390">
    <property type="entry name" value="ABC-2_transporter-like"/>
</dbReference>
<sequence>MGPRPPGHLSAPGRAFPGRTRALTGIVARPCHRSPTPEPQSRPGPSAGRPTASQEVVFPLYARVAAYGFRRHSAYRAAALAGAFTNTVFGVLRAYVLIALWQARPGLAGYDMIDAVTFCFLSQAFIGPMQVFGGGLQLAGRIRSGDIAIDLLRPASLQLWSLADDLGRAAYLFLLRSLPPTFVGAALFGIVVPVSPATWTFFAVSVVLGIVVSFAWRYLMALACCWIVDDQGVQSFSLVLTLFLSGMVLPLNLFPGWFGTLAQSLPWAAMVQVPADVYLGKRDALEALGFQVLWAAALLSLGVLVTRAARRKVVVQGG</sequence>
<dbReference type="Proteomes" id="UP001595850">
    <property type="component" value="Unassembled WGS sequence"/>
</dbReference>
<evidence type="ECO:0000256" key="2">
    <source>
        <dbReference type="SAM" id="Phobius"/>
    </source>
</evidence>
<feature type="region of interest" description="Disordered" evidence="1">
    <location>
        <begin position="29"/>
        <end position="51"/>
    </location>
</feature>
<comment type="caution">
    <text evidence="3">The sequence shown here is derived from an EMBL/GenBank/DDBJ whole genome shotgun (WGS) entry which is preliminary data.</text>
</comment>
<feature type="transmembrane region" description="Helical" evidence="2">
    <location>
        <begin position="288"/>
        <end position="306"/>
    </location>
</feature>
<dbReference type="RefSeq" id="WP_377287233.1">
    <property type="nucleotide sequence ID" value="NZ_JBHSBM010000016.1"/>
</dbReference>
<evidence type="ECO:0000313" key="4">
    <source>
        <dbReference type="Proteomes" id="UP001595850"/>
    </source>
</evidence>
<gene>
    <name evidence="3" type="ORF">ACFOWE_11420</name>
</gene>
<reference evidence="4" key="1">
    <citation type="journal article" date="2019" name="Int. J. Syst. Evol. Microbiol.">
        <title>The Global Catalogue of Microorganisms (GCM) 10K type strain sequencing project: providing services to taxonomists for standard genome sequencing and annotation.</title>
        <authorList>
            <consortium name="The Broad Institute Genomics Platform"/>
            <consortium name="The Broad Institute Genome Sequencing Center for Infectious Disease"/>
            <person name="Wu L."/>
            <person name="Ma J."/>
        </authorList>
    </citation>
    <scope>NUCLEOTIDE SEQUENCE [LARGE SCALE GENOMIC DNA]</scope>
    <source>
        <strain evidence="4">TBRC 4489</strain>
    </source>
</reference>
<feature type="transmembrane region" description="Helical" evidence="2">
    <location>
        <begin position="77"/>
        <end position="103"/>
    </location>
</feature>
<keyword evidence="2" id="KW-0472">Membrane</keyword>
<dbReference type="EMBL" id="JBHSBM010000016">
    <property type="protein sequence ID" value="MFC4058909.1"/>
    <property type="molecule type" value="Genomic_DNA"/>
</dbReference>
<keyword evidence="4" id="KW-1185">Reference proteome</keyword>
<keyword evidence="2" id="KW-1133">Transmembrane helix</keyword>
<feature type="transmembrane region" description="Helical" evidence="2">
    <location>
        <begin position="169"/>
        <end position="191"/>
    </location>
</feature>
<dbReference type="PANTHER" id="PTHR36832">
    <property type="entry name" value="SLR1174 PROTEIN-RELATED"/>
    <property type="match status" value="1"/>
</dbReference>
<proteinExistence type="predicted"/>
<dbReference type="Pfam" id="PF06182">
    <property type="entry name" value="ABC2_membrane_6"/>
    <property type="match status" value="1"/>
</dbReference>
<protein>
    <submittedName>
        <fullName evidence="3">ABC transporter permease</fullName>
    </submittedName>
</protein>
<name>A0ABV8I4I2_9ACTN</name>
<evidence type="ECO:0000313" key="3">
    <source>
        <dbReference type="EMBL" id="MFC4058909.1"/>
    </source>
</evidence>
<dbReference type="PANTHER" id="PTHR36832:SF2">
    <property type="entry name" value="INTEGRAL MEMBRANE PROTEIN"/>
    <property type="match status" value="1"/>
</dbReference>
<evidence type="ECO:0000256" key="1">
    <source>
        <dbReference type="SAM" id="MobiDB-lite"/>
    </source>
</evidence>
<feature type="transmembrane region" description="Helical" evidence="2">
    <location>
        <begin position="115"/>
        <end position="136"/>
    </location>
</feature>
<organism evidence="3 4">
    <name type="scientific">Planomonospora corallina</name>
    <dbReference type="NCBI Taxonomy" id="1806052"/>
    <lineage>
        <taxon>Bacteria</taxon>
        <taxon>Bacillati</taxon>
        <taxon>Actinomycetota</taxon>
        <taxon>Actinomycetes</taxon>
        <taxon>Streptosporangiales</taxon>
        <taxon>Streptosporangiaceae</taxon>
        <taxon>Planomonospora</taxon>
    </lineage>
</organism>
<feature type="transmembrane region" description="Helical" evidence="2">
    <location>
        <begin position="236"/>
        <end position="258"/>
    </location>
</feature>